<protein>
    <submittedName>
        <fullName evidence="3">Uncharacterized protein</fullName>
    </submittedName>
</protein>
<evidence type="ECO:0000313" key="2">
    <source>
        <dbReference type="EMBL" id="CAE0403845.1"/>
    </source>
</evidence>
<proteinExistence type="predicted"/>
<name>A0A6S8ID83_9STRA</name>
<dbReference type="EMBL" id="HBIM01002324">
    <property type="protein sequence ID" value="CAE0403847.1"/>
    <property type="molecule type" value="Transcribed_RNA"/>
</dbReference>
<evidence type="ECO:0000313" key="4">
    <source>
        <dbReference type="EMBL" id="CAE0403848.1"/>
    </source>
</evidence>
<organism evidence="3">
    <name type="scientific">Amphora coffeiformis</name>
    <dbReference type="NCBI Taxonomy" id="265554"/>
    <lineage>
        <taxon>Eukaryota</taxon>
        <taxon>Sar</taxon>
        <taxon>Stramenopiles</taxon>
        <taxon>Ochrophyta</taxon>
        <taxon>Bacillariophyta</taxon>
        <taxon>Bacillariophyceae</taxon>
        <taxon>Bacillariophycidae</taxon>
        <taxon>Thalassiophysales</taxon>
        <taxon>Catenulaceae</taxon>
        <taxon>Amphora</taxon>
    </lineage>
</organism>
<gene>
    <name evidence="1" type="ORF">ACOF00016_LOCUS2032</name>
    <name evidence="2" type="ORF">ACOF00016_LOCUS2033</name>
    <name evidence="3" type="ORF">ACOF00016_LOCUS2035</name>
    <name evidence="4" type="ORF">ACOF00016_LOCUS2036</name>
</gene>
<sequence length="199" mass="21217">MILENLDNLDDEVYCAISFRAGGEDSQDILTAQGIFNNMVITGGYGCYFGASGTLVGSPLVPGPGFQYDFSFDAEDSTLAANCDLSIFDTAWLEPIGAEVLIDYEGDGESVGDMVVWDNREIQTSGESGVGAGRCFYMQNQASFYCNIVFAFPQGTVLVQGFPDELIAIGASGCFQGLKATAVAGEDTTANVFTYTWTV</sequence>
<reference evidence="3" key="1">
    <citation type="submission" date="2021-01" db="EMBL/GenBank/DDBJ databases">
        <authorList>
            <person name="Corre E."/>
            <person name="Pelletier E."/>
            <person name="Niang G."/>
            <person name="Scheremetjew M."/>
            <person name="Finn R."/>
            <person name="Kale V."/>
            <person name="Holt S."/>
            <person name="Cochrane G."/>
            <person name="Meng A."/>
            <person name="Brown T."/>
            <person name="Cohen L."/>
        </authorList>
    </citation>
    <scope>NUCLEOTIDE SEQUENCE</scope>
    <source>
        <strain evidence="3">CCMP127</strain>
    </source>
</reference>
<accession>A0A6S8ID83</accession>
<dbReference type="EMBL" id="HBIM01002320">
    <property type="protein sequence ID" value="CAE0403844.1"/>
    <property type="molecule type" value="Transcribed_RNA"/>
</dbReference>
<evidence type="ECO:0000313" key="1">
    <source>
        <dbReference type="EMBL" id="CAE0403844.1"/>
    </source>
</evidence>
<dbReference type="EMBL" id="HBIM01002325">
    <property type="protein sequence ID" value="CAE0403848.1"/>
    <property type="molecule type" value="Transcribed_RNA"/>
</dbReference>
<dbReference type="AlphaFoldDB" id="A0A6S8ID83"/>
<evidence type="ECO:0000313" key="3">
    <source>
        <dbReference type="EMBL" id="CAE0403847.1"/>
    </source>
</evidence>
<dbReference type="EMBL" id="HBIM01002322">
    <property type="protein sequence ID" value="CAE0403845.1"/>
    <property type="molecule type" value="Transcribed_RNA"/>
</dbReference>